<dbReference type="SUPFAM" id="SSF53067">
    <property type="entry name" value="Actin-like ATPase domain"/>
    <property type="match status" value="1"/>
</dbReference>
<keyword evidence="3" id="KW-0119">Carbohydrate metabolism</keyword>
<dbReference type="InterPro" id="IPR043129">
    <property type="entry name" value="ATPase_NBD"/>
</dbReference>
<evidence type="ECO:0000256" key="1">
    <source>
        <dbReference type="ARBA" id="ARBA00002486"/>
    </source>
</evidence>
<comment type="function">
    <text evidence="1">Transcriptional repressor of xylose-utilizing enzymes.</text>
</comment>
<evidence type="ECO:0000256" key="3">
    <source>
        <dbReference type="ARBA" id="ARBA00022629"/>
    </source>
</evidence>
<dbReference type="EMBL" id="JACXAI010000054">
    <property type="protein sequence ID" value="MBD1383408.1"/>
    <property type="molecule type" value="Genomic_DNA"/>
</dbReference>
<dbReference type="SUPFAM" id="SSF46785">
    <property type="entry name" value="Winged helix' DNA-binding domain"/>
    <property type="match status" value="1"/>
</dbReference>
<organism evidence="4 5">
    <name type="scientific">Metabacillus arenae</name>
    <dbReference type="NCBI Taxonomy" id="2771434"/>
    <lineage>
        <taxon>Bacteria</taxon>
        <taxon>Bacillati</taxon>
        <taxon>Bacillota</taxon>
        <taxon>Bacilli</taxon>
        <taxon>Bacillales</taxon>
        <taxon>Bacillaceae</taxon>
        <taxon>Metabacillus</taxon>
    </lineage>
</organism>
<dbReference type="CDD" id="cd23763">
    <property type="entry name" value="ASKHA_ATPase_ROK"/>
    <property type="match status" value="1"/>
</dbReference>
<sequence length="393" mass="42671">MKSFSKGKASPQLLREWNRNLILQELRSEPLQSRATLSKKTKLSRPSVSDLVKEMIEEGLIREVGIGASSSGGGRKPILLEYNARSHFVAGALFQDGWMTVTLADLDGNNLETANEFIQLPADGTAVFSVVDSLLFQMTESLSISKNQILGMVIGLPGIASESGERIVFSPGVAWSDKDVVREFEEQIGVPVVIDNDVNLMTLGEFHKGIGADYRNTIYLFAGNGIGSGIIVNGEFVRGAHRAAGEIGNMLIGDPANKKRDMGVFESNYGSLGLLEKMEGLGLQINTGKSVILQLQLLSFESLQAKSLLKEVLDSWTTAIVNLASIMDPELIILSGEMSDLKDENLEYLKGNIEKYLPQLPFISLTTLGSKAGLYGAVHLALGEFTQFGSQNR</sequence>
<comment type="similarity">
    <text evidence="2">Belongs to the ROK (NagC/XylR) family.</text>
</comment>
<dbReference type="Pfam" id="PF13412">
    <property type="entry name" value="HTH_24"/>
    <property type="match status" value="1"/>
</dbReference>
<dbReference type="PANTHER" id="PTHR18964:SF149">
    <property type="entry name" value="BIFUNCTIONAL UDP-N-ACETYLGLUCOSAMINE 2-EPIMERASE_N-ACETYLMANNOSAMINE KINASE"/>
    <property type="match status" value="1"/>
</dbReference>
<evidence type="ECO:0000313" key="5">
    <source>
        <dbReference type="Proteomes" id="UP000626844"/>
    </source>
</evidence>
<dbReference type="Gene3D" id="3.30.420.40">
    <property type="match status" value="2"/>
</dbReference>
<name>A0A926NNY6_9BACI</name>
<dbReference type="GO" id="GO:0042732">
    <property type="term" value="P:D-xylose metabolic process"/>
    <property type="evidence" value="ECO:0007669"/>
    <property type="project" value="UniProtKB-KW"/>
</dbReference>
<dbReference type="AlphaFoldDB" id="A0A926NNY6"/>
<dbReference type="Proteomes" id="UP000626844">
    <property type="component" value="Unassembled WGS sequence"/>
</dbReference>
<protein>
    <submittedName>
        <fullName evidence="4">ROK family transcriptional regulator</fullName>
    </submittedName>
</protein>
<dbReference type="InterPro" id="IPR000600">
    <property type="entry name" value="ROK"/>
</dbReference>
<reference evidence="4" key="1">
    <citation type="submission" date="2020-09" db="EMBL/GenBank/DDBJ databases">
        <title>A novel bacterium of genus Bacillus, isolated from South China Sea.</title>
        <authorList>
            <person name="Huang H."/>
            <person name="Mo K."/>
            <person name="Hu Y."/>
        </authorList>
    </citation>
    <scope>NUCLEOTIDE SEQUENCE</scope>
    <source>
        <strain evidence="4">IB182487</strain>
    </source>
</reference>
<keyword evidence="5" id="KW-1185">Reference proteome</keyword>
<dbReference type="Gene3D" id="1.10.10.10">
    <property type="entry name" value="Winged helix-like DNA-binding domain superfamily/Winged helix DNA-binding domain"/>
    <property type="match status" value="1"/>
</dbReference>
<keyword evidence="3" id="KW-0859">Xylose metabolism</keyword>
<gene>
    <name evidence="4" type="ORF">IC621_24795</name>
</gene>
<evidence type="ECO:0000313" key="4">
    <source>
        <dbReference type="EMBL" id="MBD1383408.1"/>
    </source>
</evidence>
<accession>A0A926NNY6</accession>
<dbReference type="PANTHER" id="PTHR18964">
    <property type="entry name" value="ROK (REPRESSOR, ORF, KINASE) FAMILY"/>
    <property type="match status" value="1"/>
</dbReference>
<comment type="caution">
    <text evidence="4">The sequence shown here is derived from an EMBL/GenBank/DDBJ whole genome shotgun (WGS) entry which is preliminary data.</text>
</comment>
<dbReference type="InterPro" id="IPR036388">
    <property type="entry name" value="WH-like_DNA-bd_sf"/>
</dbReference>
<dbReference type="Pfam" id="PF00480">
    <property type="entry name" value="ROK"/>
    <property type="match status" value="1"/>
</dbReference>
<proteinExistence type="inferred from homology"/>
<dbReference type="InterPro" id="IPR036390">
    <property type="entry name" value="WH_DNA-bd_sf"/>
</dbReference>
<dbReference type="RefSeq" id="WP_191162554.1">
    <property type="nucleotide sequence ID" value="NZ_JACXAI010000054.1"/>
</dbReference>
<evidence type="ECO:0000256" key="2">
    <source>
        <dbReference type="ARBA" id="ARBA00006479"/>
    </source>
</evidence>